<feature type="domain" description="Peptidase M1 membrane alanine aminopeptidase" evidence="15">
    <location>
        <begin position="329"/>
        <end position="465"/>
    </location>
</feature>
<dbReference type="InterPro" id="IPR001930">
    <property type="entry name" value="Peptidase_M1"/>
</dbReference>
<dbReference type="STRING" id="47871.GA0070608_2802"/>
<evidence type="ECO:0000256" key="1">
    <source>
        <dbReference type="ARBA" id="ARBA00000098"/>
    </source>
</evidence>
<evidence type="ECO:0000256" key="5">
    <source>
        <dbReference type="ARBA" id="ARBA00015611"/>
    </source>
</evidence>
<evidence type="ECO:0000256" key="13">
    <source>
        <dbReference type="SAM" id="MobiDB-lite"/>
    </source>
</evidence>
<evidence type="ECO:0000256" key="12">
    <source>
        <dbReference type="ARBA" id="ARBA00031533"/>
    </source>
</evidence>
<dbReference type="GO" id="GO:0008237">
    <property type="term" value="F:metallopeptidase activity"/>
    <property type="evidence" value="ECO:0007669"/>
    <property type="project" value="UniProtKB-KW"/>
</dbReference>
<evidence type="ECO:0000256" key="2">
    <source>
        <dbReference type="ARBA" id="ARBA00001947"/>
    </source>
</evidence>
<protein>
    <recommendedName>
        <fullName evidence="5">Aminopeptidase N</fullName>
        <ecNumber evidence="4">3.4.11.2</ecNumber>
    </recommendedName>
    <alternativeName>
        <fullName evidence="11">Alanine aminopeptidase</fullName>
    </alternativeName>
    <alternativeName>
        <fullName evidence="12">Lysyl aminopeptidase</fullName>
    </alternativeName>
</protein>
<keyword evidence="14" id="KW-0732">Signal</keyword>
<dbReference type="Pfam" id="PF01433">
    <property type="entry name" value="Peptidase_M1"/>
    <property type="match status" value="1"/>
</dbReference>
<evidence type="ECO:0000256" key="8">
    <source>
        <dbReference type="ARBA" id="ARBA00022801"/>
    </source>
</evidence>
<evidence type="ECO:0000256" key="4">
    <source>
        <dbReference type="ARBA" id="ARBA00012564"/>
    </source>
</evidence>
<dbReference type="GO" id="GO:0008270">
    <property type="term" value="F:zinc ion binding"/>
    <property type="evidence" value="ECO:0007669"/>
    <property type="project" value="InterPro"/>
</dbReference>
<feature type="domain" description="Aminopeptidase N-like N-terminal" evidence="16">
    <location>
        <begin position="63"/>
        <end position="234"/>
    </location>
</feature>
<dbReference type="InterPro" id="IPR050344">
    <property type="entry name" value="Peptidase_M1_aminopeptidases"/>
</dbReference>
<reference evidence="17 18" key="1">
    <citation type="submission" date="2016-06" db="EMBL/GenBank/DDBJ databases">
        <authorList>
            <person name="Kjaerup R.B."/>
            <person name="Dalgaard T.S."/>
            <person name="Juul-Madsen H.R."/>
        </authorList>
    </citation>
    <scope>NUCLEOTIDE SEQUENCE [LARGE SCALE GENOMIC DNA]</scope>
    <source>
        <strain evidence="17 18">DSM 43363</strain>
    </source>
</reference>
<evidence type="ECO:0000256" key="10">
    <source>
        <dbReference type="ARBA" id="ARBA00023049"/>
    </source>
</evidence>
<dbReference type="Gene3D" id="1.10.390.10">
    <property type="entry name" value="Neutral Protease Domain 2"/>
    <property type="match status" value="1"/>
</dbReference>
<comment type="similarity">
    <text evidence="3">Belongs to the peptidase M1 family.</text>
</comment>
<dbReference type="SUPFAM" id="SSF63737">
    <property type="entry name" value="Leukotriene A4 hydrolase N-terminal domain"/>
    <property type="match status" value="1"/>
</dbReference>
<evidence type="ECO:0000256" key="3">
    <source>
        <dbReference type="ARBA" id="ARBA00010136"/>
    </source>
</evidence>
<gene>
    <name evidence="17" type="ORF">GA0070608_2802</name>
</gene>
<comment type="cofactor">
    <cofactor evidence="2">
        <name>Zn(2+)</name>
        <dbReference type="ChEBI" id="CHEBI:29105"/>
    </cofactor>
</comment>
<dbReference type="InterPro" id="IPR042097">
    <property type="entry name" value="Aminopeptidase_N-like_N_sf"/>
</dbReference>
<dbReference type="Gene3D" id="2.60.40.1730">
    <property type="entry name" value="tricorn interacting facor f3 domain"/>
    <property type="match status" value="1"/>
</dbReference>
<evidence type="ECO:0000256" key="14">
    <source>
        <dbReference type="SAM" id="SignalP"/>
    </source>
</evidence>
<keyword evidence="9" id="KW-0862">Zinc</keyword>
<organism evidence="17 18">
    <name type="scientific">Micromonospora peucetia</name>
    <dbReference type="NCBI Taxonomy" id="47871"/>
    <lineage>
        <taxon>Bacteria</taxon>
        <taxon>Bacillati</taxon>
        <taxon>Actinomycetota</taxon>
        <taxon>Actinomycetes</taxon>
        <taxon>Micromonosporales</taxon>
        <taxon>Micromonosporaceae</taxon>
        <taxon>Micromonospora</taxon>
    </lineage>
</organism>
<dbReference type="PRINTS" id="PR00756">
    <property type="entry name" value="ALADIPTASE"/>
</dbReference>
<feature type="region of interest" description="Disordered" evidence="13">
    <location>
        <begin position="29"/>
        <end position="48"/>
    </location>
</feature>
<feature type="compositionally biased region" description="Basic and acidic residues" evidence="13">
    <location>
        <begin position="30"/>
        <end position="40"/>
    </location>
</feature>
<dbReference type="SUPFAM" id="SSF55486">
    <property type="entry name" value="Metalloproteases ('zincins'), catalytic domain"/>
    <property type="match status" value="1"/>
</dbReference>
<sequence>MRRTPDRISRTLAVAAAVVTLLFACTTDPAEPRQGERDGLRPGSVDLADPYVPGAGNGGYDVSHYRLAVRYDPATDRLTGRAKVMATATHGLSRFTLDLAGLDVTAVTMGGSRAEHRREGDELVVTPRHGLPQGQRFAVEVDYSGVPAAKADGQFGSGGFLHTADGAVALGQPWSAATWFPVNDHPSDKATYDIEVTVPDGLAALSNGVPGEKTSAAGWTTWRWAEGTPMASYLTTLVIGDYRVETGTHAGRPMVTAVPASLPATGPEAASLARTGEIADFLASRFGPYPFDSYGGVVVTDARVGYALETQSRPVYGPGFFRGGRPNPGVVAHELAHQWFGNSVTLSRWSDIWLNEGFASYAEWLWEEHDGGRTAQRNFELEYAGTDWSRPSVDPGRSQLFGAAVYKRGALAVHALRRTVGDDTFFRILRTWTAERRGGNATTADLVVLAERVAGKPLRPIFDAWLVGARAPALP</sequence>
<evidence type="ECO:0000313" key="17">
    <source>
        <dbReference type="EMBL" id="SCL63468.1"/>
    </source>
</evidence>
<comment type="catalytic activity">
    <reaction evidence="1">
        <text>Release of an N-terminal amino acid, Xaa-|-Yaa- from a peptide, amide or arylamide. Xaa is preferably Ala, but may be most amino acids including Pro (slow action). When a terminal hydrophobic residue is followed by a prolyl residue, the two may be released as an intact Xaa-Pro dipeptide.</text>
        <dbReference type="EC" id="3.4.11.2"/>
    </reaction>
</comment>
<keyword evidence="6" id="KW-0645">Protease</keyword>
<dbReference type="AlphaFoldDB" id="A0A1C6VAY6"/>
<dbReference type="PANTHER" id="PTHR11533:SF297">
    <property type="entry name" value="AMINOPEPTIDASE N"/>
    <property type="match status" value="1"/>
</dbReference>
<dbReference type="GO" id="GO:0016285">
    <property type="term" value="F:alanyl aminopeptidase activity"/>
    <property type="evidence" value="ECO:0007669"/>
    <property type="project" value="UniProtKB-EC"/>
</dbReference>
<evidence type="ECO:0000259" key="15">
    <source>
        <dbReference type="Pfam" id="PF01433"/>
    </source>
</evidence>
<keyword evidence="7" id="KW-0479">Metal-binding</keyword>
<feature type="chain" id="PRO_5008748534" description="Aminopeptidase N" evidence="14">
    <location>
        <begin position="31"/>
        <end position="475"/>
    </location>
</feature>
<dbReference type="Pfam" id="PF17900">
    <property type="entry name" value="Peptidase_M1_N"/>
    <property type="match status" value="1"/>
</dbReference>
<dbReference type="CDD" id="cd09603">
    <property type="entry name" value="M1_APN_like"/>
    <property type="match status" value="1"/>
</dbReference>
<dbReference type="InterPro" id="IPR045357">
    <property type="entry name" value="Aminopeptidase_N-like_N"/>
</dbReference>
<proteinExistence type="inferred from homology"/>
<dbReference type="InterPro" id="IPR014782">
    <property type="entry name" value="Peptidase_M1_dom"/>
</dbReference>
<dbReference type="PROSITE" id="PS51257">
    <property type="entry name" value="PROKAR_LIPOPROTEIN"/>
    <property type="match status" value="1"/>
</dbReference>
<evidence type="ECO:0000313" key="18">
    <source>
        <dbReference type="Proteomes" id="UP000199343"/>
    </source>
</evidence>
<evidence type="ECO:0000256" key="9">
    <source>
        <dbReference type="ARBA" id="ARBA00022833"/>
    </source>
</evidence>
<accession>A0A1C6VAY6</accession>
<dbReference type="GO" id="GO:0006508">
    <property type="term" value="P:proteolysis"/>
    <property type="evidence" value="ECO:0007669"/>
    <property type="project" value="UniProtKB-KW"/>
</dbReference>
<dbReference type="RefSeq" id="WP_425413229.1">
    <property type="nucleotide sequence ID" value="NZ_FMIC01000002.1"/>
</dbReference>
<feature type="signal peptide" evidence="14">
    <location>
        <begin position="1"/>
        <end position="30"/>
    </location>
</feature>
<dbReference type="InterPro" id="IPR027268">
    <property type="entry name" value="Peptidase_M4/M1_CTD_sf"/>
</dbReference>
<dbReference type="EC" id="3.4.11.2" evidence="4"/>
<dbReference type="PANTHER" id="PTHR11533">
    <property type="entry name" value="PROTEASE M1 ZINC METALLOPROTEASE"/>
    <property type="match status" value="1"/>
</dbReference>
<evidence type="ECO:0000259" key="16">
    <source>
        <dbReference type="Pfam" id="PF17900"/>
    </source>
</evidence>
<evidence type="ECO:0000256" key="11">
    <source>
        <dbReference type="ARBA" id="ARBA00029811"/>
    </source>
</evidence>
<dbReference type="EMBL" id="FMIC01000002">
    <property type="protein sequence ID" value="SCL63468.1"/>
    <property type="molecule type" value="Genomic_DNA"/>
</dbReference>
<keyword evidence="10" id="KW-0482">Metalloprotease</keyword>
<name>A0A1C6VAY6_9ACTN</name>
<evidence type="ECO:0000256" key="7">
    <source>
        <dbReference type="ARBA" id="ARBA00022723"/>
    </source>
</evidence>
<dbReference type="Proteomes" id="UP000199343">
    <property type="component" value="Unassembled WGS sequence"/>
</dbReference>
<keyword evidence="8" id="KW-0378">Hydrolase</keyword>
<evidence type="ECO:0000256" key="6">
    <source>
        <dbReference type="ARBA" id="ARBA00022670"/>
    </source>
</evidence>